<dbReference type="GO" id="GO:0030150">
    <property type="term" value="P:protein import into mitochondrial matrix"/>
    <property type="evidence" value="ECO:0007669"/>
    <property type="project" value="InterPro"/>
</dbReference>
<dbReference type="AlphaFoldDB" id="A0AAN7WMT3"/>
<dbReference type="EMBL" id="JAWIZZ010000047">
    <property type="protein sequence ID" value="KAK5779127.1"/>
    <property type="molecule type" value="Genomic_DNA"/>
</dbReference>
<dbReference type="GO" id="GO:0005742">
    <property type="term" value="C:mitochondrial outer membrane translocase complex"/>
    <property type="evidence" value="ECO:0007669"/>
    <property type="project" value="InterPro"/>
</dbReference>
<dbReference type="Proteomes" id="UP001306508">
    <property type="component" value="Unassembled WGS sequence"/>
</dbReference>
<name>A0AAN7WMT3_9SACH</name>
<gene>
    <name evidence="2" type="ORF">RI543_003012</name>
</gene>
<feature type="transmembrane region" description="Helical" evidence="1">
    <location>
        <begin position="33"/>
        <end position="52"/>
    </location>
</feature>
<evidence type="ECO:0000313" key="2">
    <source>
        <dbReference type="EMBL" id="KAK5779127.1"/>
    </source>
</evidence>
<keyword evidence="3" id="KW-1185">Reference proteome</keyword>
<dbReference type="Pfam" id="PF17112">
    <property type="entry name" value="Tom6"/>
    <property type="match status" value="1"/>
</dbReference>
<proteinExistence type="predicted"/>
<comment type="caution">
    <text evidence="2">The sequence shown here is derived from an EMBL/GenBank/DDBJ whole genome shotgun (WGS) entry which is preliminary data.</text>
</comment>
<keyword evidence="1" id="KW-0472">Membrane</keyword>
<evidence type="ECO:0008006" key="4">
    <source>
        <dbReference type="Google" id="ProtNLM"/>
    </source>
</evidence>
<keyword evidence="1" id="KW-1133">Transmembrane helix</keyword>
<sequence length="64" mass="6757">MSAPLFGMPGMGLEGAAPSSNKPKSRFQLFKESPAYTILLNGGLFVAGVAFIQSPLMEMLAPQL</sequence>
<evidence type="ECO:0000313" key="3">
    <source>
        <dbReference type="Proteomes" id="UP001306508"/>
    </source>
</evidence>
<dbReference type="InterPro" id="IPR020266">
    <property type="entry name" value="Tom6"/>
</dbReference>
<protein>
    <recommendedName>
        <fullName evidence="4">Tom6p</fullName>
    </recommendedName>
</protein>
<reference evidence="3" key="1">
    <citation type="submission" date="2023-07" db="EMBL/GenBank/DDBJ databases">
        <title>A draft genome of Kazachstania heterogenica Y-27499.</title>
        <authorList>
            <person name="Donic C."/>
            <person name="Kralova J.S."/>
            <person name="Fidel L."/>
            <person name="Ben-Dor S."/>
            <person name="Jung S."/>
        </authorList>
    </citation>
    <scope>NUCLEOTIDE SEQUENCE [LARGE SCALE GENOMIC DNA]</scope>
    <source>
        <strain evidence="3">Y27499</strain>
    </source>
</reference>
<evidence type="ECO:0000256" key="1">
    <source>
        <dbReference type="SAM" id="Phobius"/>
    </source>
</evidence>
<keyword evidence="1" id="KW-0812">Transmembrane</keyword>
<accession>A0AAN7WMT3</accession>
<organism evidence="2 3">
    <name type="scientific">Arxiozyma heterogenica</name>
    <dbReference type="NCBI Taxonomy" id="278026"/>
    <lineage>
        <taxon>Eukaryota</taxon>
        <taxon>Fungi</taxon>
        <taxon>Dikarya</taxon>
        <taxon>Ascomycota</taxon>
        <taxon>Saccharomycotina</taxon>
        <taxon>Saccharomycetes</taxon>
        <taxon>Saccharomycetales</taxon>
        <taxon>Saccharomycetaceae</taxon>
        <taxon>Arxiozyma</taxon>
    </lineage>
</organism>